<accession>A0A0B5J6K4</accession>
<reference evidence="2 3" key="1">
    <citation type="journal article" date="2015" name="Parasitol. Res.">
        <title>Viruses in close associations with free-living amoebae.</title>
        <authorList>
            <person name="Scheid P."/>
        </authorList>
    </citation>
    <scope>NUCLEOTIDE SEQUENCE [LARGE SCALE GENOMIC DNA]</scope>
    <source>
        <strain evidence="2">KlaHel</strain>
    </source>
</reference>
<evidence type="ECO:0000313" key="3">
    <source>
        <dbReference type="Proteomes" id="UP000202511"/>
    </source>
</evidence>
<sequence length="115" mass="13337">MEGVDQNCGKKAKDNGSTCATDDETDLDDVDNINERLPAEIVSMILAYLDADYEAVIAERVCRMWASLSAPIRQARQRREIWRRRWLTMSTPQGRRQAAEWHQKWFMAEAARRGH</sequence>
<evidence type="ECO:0000256" key="1">
    <source>
        <dbReference type="SAM" id="MobiDB-lite"/>
    </source>
</evidence>
<dbReference type="RefSeq" id="YP_009119630.1">
    <property type="nucleotide sequence ID" value="NC_026440.1"/>
</dbReference>
<evidence type="ECO:0000313" key="2">
    <source>
        <dbReference type="EMBL" id="AJF97395.1"/>
    </source>
</evidence>
<dbReference type="SUPFAM" id="SSF81383">
    <property type="entry name" value="F-box domain"/>
    <property type="match status" value="1"/>
</dbReference>
<organism evidence="2 3">
    <name type="scientific">Pandoravirus inopinatum</name>
    <dbReference type="NCBI Taxonomy" id="1605721"/>
    <lineage>
        <taxon>Viruses</taxon>
        <taxon>Pandoravirus</taxon>
    </lineage>
</organism>
<dbReference type="KEGG" id="vg:23462312"/>
<feature type="region of interest" description="Disordered" evidence="1">
    <location>
        <begin position="1"/>
        <end position="28"/>
    </location>
</feature>
<protein>
    <submittedName>
        <fullName evidence="2">Ankyrin repeat protein</fullName>
    </submittedName>
</protein>
<name>A0A0B5J6K4_9VIRU</name>
<dbReference type="CDD" id="cd09917">
    <property type="entry name" value="F-box_SF"/>
    <property type="match status" value="1"/>
</dbReference>
<proteinExistence type="predicted"/>
<dbReference type="GeneID" id="23462312"/>
<dbReference type="InterPro" id="IPR036047">
    <property type="entry name" value="F-box-like_dom_sf"/>
</dbReference>
<dbReference type="EMBL" id="KP136319">
    <property type="protein sequence ID" value="AJF97395.1"/>
    <property type="molecule type" value="Genomic_DNA"/>
</dbReference>
<dbReference type="Proteomes" id="UP000202511">
    <property type="component" value="Segment"/>
</dbReference>
<dbReference type="Gene3D" id="1.20.1280.50">
    <property type="match status" value="1"/>
</dbReference>